<protein>
    <submittedName>
        <fullName evidence="3">DNA-binding protein</fullName>
    </submittedName>
</protein>
<feature type="region of interest" description="Disordered" evidence="1">
    <location>
        <begin position="49"/>
        <end position="72"/>
    </location>
</feature>
<dbReference type="GO" id="GO:0003677">
    <property type="term" value="F:DNA binding"/>
    <property type="evidence" value="ECO:0007669"/>
    <property type="project" value="UniProtKB-KW"/>
</dbReference>
<feature type="domain" description="Helix-turn-helix" evidence="2">
    <location>
        <begin position="79"/>
        <end position="128"/>
    </location>
</feature>
<feature type="region of interest" description="Disordered" evidence="1">
    <location>
        <begin position="1"/>
        <end position="20"/>
    </location>
</feature>
<dbReference type="Proteomes" id="UP000293764">
    <property type="component" value="Unassembled WGS sequence"/>
</dbReference>
<name>A0A4V1ZGZ5_9MICO</name>
<evidence type="ECO:0000313" key="3">
    <source>
        <dbReference type="EMBL" id="RYV50264.1"/>
    </source>
</evidence>
<dbReference type="AlphaFoldDB" id="A0A4V1ZGZ5"/>
<keyword evidence="4" id="KW-1185">Reference proteome</keyword>
<reference evidence="3 4" key="1">
    <citation type="submission" date="2019-01" db="EMBL/GenBank/DDBJ databases">
        <title>Novel species of Cellulomonas.</title>
        <authorList>
            <person name="Liu Q."/>
            <person name="Xin Y.-H."/>
        </authorList>
    </citation>
    <scope>NUCLEOTIDE SEQUENCE [LARGE SCALE GENOMIC DNA]</scope>
    <source>
        <strain evidence="3 4">HLT2-17</strain>
    </source>
</reference>
<proteinExistence type="predicted"/>
<comment type="caution">
    <text evidence="3">The sequence shown here is derived from an EMBL/GenBank/DDBJ whole genome shotgun (WGS) entry which is preliminary data.</text>
</comment>
<organism evidence="3 4">
    <name type="scientific">Pengzhenrongella frigida</name>
    <dbReference type="NCBI Taxonomy" id="1259133"/>
    <lineage>
        <taxon>Bacteria</taxon>
        <taxon>Bacillati</taxon>
        <taxon>Actinomycetota</taxon>
        <taxon>Actinomycetes</taxon>
        <taxon>Micrococcales</taxon>
        <taxon>Pengzhenrongella</taxon>
    </lineage>
</organism>
<accession>A0A4V1ZGZ5</accession>
<sequence length="142" mass="15629">MACRGSGVRVPSAPPKSQVTGHVWAPGRGRGMARGHLLGTLASPLDLAPSDIDRSRSVSRPAHLGVMDTNNTSPRTLEVLSLPELAERLHVTAQTLYDLRSKGRGPRGFRVGSRLMFRVIEIEDWLARMEADDGRRHDRSLQ</sequence>
<dbReference type="OrthoDB" id="194758at2"/>
<evidence type="ECO:0000259" key="2">
    <source>
        <dbReference type="Pfam" id="PF12728"/>
    </source>
</evidence>
<evidence type="ECO:0000313" key="4">
    <source>
        <dbReference type="Proteomes" id="UP000293764"/>
    </source>
</evidence>
<dbReference type="InterPro" id="IPR009061">
    <property type="entry name" value="DNA-bd_dom_put_sf"/>
</dbReference>
<dbReference type="SUPFAM" id="SSF46955">
    <property type="entry name" value="Putative DNA-binding domain"/>
    <property type="match status" value="1"/>
</dbReference>
<evidence type="ECO:0000256" key="1">
    <source>
        <dbReference type="SAM" id="MobiDB-lite"/>
    </source>
</evidence>
<dbReference type="InterPro" id="IPR041657">
    <property type="entry name" value="HTH_17"/>
</dbReference>
<gene>
    <name evidence="3" type="ORF">EUA98_14480</name>
</gene>
<keyword evidence="3" id="KW-0238">DNA-binding</keyword>
<dbReference type="EMBL" id="SDWW01000038">
    <property type="protein sequence ID" value="RYV50264.1"/>
    <property type="molecule type" value="Genomic_DNA"/>
</dbReference>
<dbReference type="Pfam" id="PF12728">
    <property type="entry name" value="HTH_17"/>
    <property type="match status" value="1"/>
</dbReference>